<dbReference type="Proteomes" id="UP001219518">
    <property type="component" value="Unassembled WGS sequence"/>
</dbReference>
<feature type="compositionally biased region" description="Basic and acidic residues" evidence="1">
    <location>
        <begin position="204"/>
        <end position="214"/>
    </location>
</feature>
<gene>
    <name evidence="2" type="ORF">KUF71_009459</name>
</gene>
<feature type="non-terminal residue" evidence="2">
    <location>
        <position position="1"/>
    </location>
</feature>
<sequence length="229" mass="25544">SQPERFMSFRYFRCLRMDTDSFEYLLGKVTPLIQKADTHLRRSIPPDERPSLTLRHIATGSYNLLSRARRCSENAFGVLGARFQIYRAAMRYDPDDAVTIIVATICLHNWLRSQAVGRAMYTPSPFIDFEDELAGEVIEGEWRAETANGIVNFCGQGGNRHANDALQLREMWCEYFNGVGAVPWQDRMVRPGVSLSQTGGADDGLTKSGDELKQEPVASDAGVSTGTVD</sequence>
<reference evidence="2" key="2">
    <citation type="journal article" date="2023" name="BMC Genomics">
        <title>Pest status, molecular evolution, and epigenetic factors derived from the genome assembly of Frankliniella fusca, a thysanopteran phytovirus vector.</title>
        <authorList>
            <person name="Catto M.A."/>
            <person name="Labadie P.E."/>
            <person name="Jacobson A.L."/>
            <person name="Kennedy G.G."/>
            <person name="Srinivasan R."/>
            <person name="Hunt B.G."/>
        </authorList>
    </citation>
    <scope>NUCLEOTIDE SEQUENCE</scope>
    <source>
        <strain evidence="2">PL_HMW_Pooled</strain>
    </source>
</reference>
<name>A0AAE1HF91_9NEOP</name>
<organism evidence="2 3">
    <name type="scientific">Frankliniella fusca</name>
    <dbReference type="NCBI Taxonomy" id="407009"/>
    <lineage>
        <taxon>Eukaryota</taxon>
        <taxon>Metazoa</taxon>
        <taxon>Ecdysozoa</taxon>
        <taxon>Arthropoda</taxon>
        <taxon>Hexapoda</taxon>
        <taxon>Insecta</taxon>
        <taxon>Pterygota</taxon>
        <taxon>Neoptera</taxon>
        <taxon>Paraneoptera</taxon>
        <taxon>Thysanoptera</taxon>
        <taxon>Terebrantia</taxon>
        <taxon>Thripoidea</taxon>
        <taxon>Thripidae</taxon>
        <taxon>Frankliniella</taxon>
    </lineage>
</organism>
<dbReference type="AlphaFoldDB" id="A0AAE1HF91"/>
<keyword evidence="3" id="KW-1185">Reference proteome</keyword>
<proteinExistence type="predicted"/>
<accession>A0AAE1HF91</accession>
<evidence type="ECO:0000256" key="1">
    <source>
        <dbReference type="SAM" id="MobiDB-lite"/>
    </source>
</evidence>
<reference evidence="2" key="1">
    <citation type="submission" date="2021-07" db="EMBL/GenBank/DDBJ databases">
        <authorList>
            <person name="Catto M.A."/>
            <person name="Jacobson A."/>
            <person name="Kennedy G."/>
            <person name="Labadie P."/>
            <person name="Hunt B.G."/>
            <person name="Srinivasan R."/>
        </authorList>
    </citation>
    <scope>NUCLEOTIDE SEQUENCE</scope>
    <source>
        <strain evidence="2">PL_HMW_Pooled</strain>
        <tissue evidence="2">Head</tissue>
    </source>
</reference>
<evidence type="ECO:0000313" key="2">
    <source>
        <dbReference type="EMBL" id="KAK3920172.1"/>
    </source>
</evidence>
<feature type="region of interest" description="Disordered" evidence="1">
    <location>
        <begin position="193"/>
        <end position="229"/>
    </location>
</feature>
<dbReference type="EMBL" id="JAHWGI010000990">
    <property type="protein sequence ID" value="KAK3920172.1"/>
    <property type="molecule type" value="Genomic_DNA"/>
</dbReference>
<evidence type="ECO:0000313" key="3">
    <source>
        <dbReference type="Proteomes" id="UP001219518"/>
    </source>
</evidence>
<comment type="caution">
    <text evidence="2">The sequence shown here is derived from an EMBL/GenBank/DDBJ whole genome shotgun (WGS) entry which is preliminary data.</text>
</comment>
<protein>
    <submittedName>
        <fullName evidence="2">Major inner capsid protein VP2</fullName>
    </submittedName>
</protein>